<dbReference type="OrthoDB" id="9781631at2"/>
<dbReference type="KEGG" id="ble:BleG1_2753"/>
<keyword evidence="1 2" id="KW-0129">CBS domain</keyword>
<dbReference type="InterPro" id="IPR051257">
    <property type="entry name" value="Diverse_CBS-Domain"/>
</dbReference>
<dbReference type="PANTHER" id="PTHR43080:SF2">
    <property type="entry name" value="CBS DOMAIN-CONTAINING PROTEIN"/>
    <property type="match status" value="1"/>
</dbReference>
<dbReference type="Gene3D" id="3.10.580.10">
    <property type="entry name" value="CBS-domain"/>
    <property type="match status" value="1"/>
</dbReference>
<name>A0A060M437_9BACI</name>
<dbReference type="InterPro" id="IPR045865">
    <property type="entry name" value="ACT-like_dom_sf"/>
</dbReference>
<evidence type="ECO:0000313" key="5">
    <source>
        <dbReference type="EMBL" id="AIC95318.1"/>
    </source>
</evidence>
<protein>
    <submittedName>
        <fullName evidence="5">Acetoin utilization protein AcuB</fullName>
    </submittedName>
</protein>
<dbReference type="SUPFAM" id="SSF54631">
    <property type="entry name" value="CBS-domain pair"/>
    <property type="match status" value="1"/>
</dbReference>
<dbReference type="Pfam" id="PF01842">
    <property type="entry name" value="ACT"/>
    <property type="match status" value="1"/>
</dbReference>
<dbReference type="AlphaFoldDB" id="A0A060M437"/>
<dbReference type="Gene3D" id="3.30.70.260">
    <property type="match status" value="1"/>
</dbReference>
<keyword evidence="6" id="KW-1185">Reference proteome</keyword>
<dbReference type="PANTHER" id="PTHR43080">
    <property type="entry name" value="CBS DOMAIN-CONTAINING PROTEIN CBSX3, MITOCHONDRIAL"/>
    <property type="match status" value="1"/>
</dbReference>
<dbReference type="eggNOG" id="COG0517">
    <property type="taxonomic scope" value="Bacteria"/>
</dbReference>
<feature type="domain" description="CBS" evidence="3">
    <location>
        <begin position="7"/>
        <end position="64"/>
    </location>
</feature>
<dbReference type="InterPro" id="IPR046342">
    <property type="entry name" value="CBS_dom_sf"/>
</dbReference>
<evidence type="ECO:0000256" key="1">
    <source>
        <dbReference type="ARBA" id="ARBA00023122"/>
    </source>
</evidence>
<dbReference type="STRING" id="1246626.BleG1_2753"/>
<dbReference type="RefSeq" id="WP_038481993.1">
    <property type="nucleotide sequence ID" value="NZ_CP003923.1"/>
</dbReference>
<sequence>MKLQLIMRTNVYTLSPTDSIQDAIDLMEQKSIRHIPIVDEDEKLVGIVSDRDIRDSRPSILMPLNEKDLFLKPISSIMAYPVLTAHEDDDVQETAKIFYQHRIGCLPITANERLVGIISESDILSSLTALLGADRPTSVIEVCVQNYPGMLADVATIFKDVGVNIVSAVAYPSQKANYHMLSFRVQTIDPRKVIQKLADSGYDVYGPSLPSIGGERS</sequence>
<dbReference type="CDD" id="cd04883">
    <property type="entry name" value="ACT_AcuB"/>
    <property type="match status" value="1"/>
</dbReference>
<evidence type="ECO:0000313" key="6">
    <source>
        <dbReference type="Proteomes" id="UP000027142"/>
    </source>
</evidence>
<gene>
    <name evidence="5" type="ORF">BleG1_2753</name>
</gene>
<proteinExistence type="predicted"/>
<dbReference type="PROSITE" id="PS51671">
    <property type="entry name" value="ACT"/>
    <property type="match status" value="1"/>
</dbReference>
<reference evidence="5 6" key="1">
    <citation type="journal article" date="2014" name="Gene">
        <title>A comparative genomic analysis of the alkalitolerant soil bacterium Bacillus lehensis G1.</title>
        <authorList>
            <person name="Noor Y.M."/>
            <person name="Samsulrizal N.H."/>
            <person name="Jema'on N.A."/>
            <person name="Low K.O."/>
            <person name="Ramli A.N."/>
            <person name="Alias N.I."/>
            <person name="Damis S.I."/>
            <person name="Fuzi S.F."/>
            <person name="Isa M.N."/>
            <person name="Murad A.M."/>
            <person name="Raih M.F."/>
            <person name="Bakar F.D."/>
            <person name="Najimudin N."/>
            <person name="Mahadi N.M."/>
            <person name="Illias R.M."/>
        </authorList>
    </citation>
    <scope>NUCLEOTIDE SEQUENCE [LARGE SCALE GENOMIC DNA]</scope>
    <source>
        <strain evidence="5 6">G1</strain>
    </source>
</reference>
<dbReference type="PROSITE" id="PS51371">
    <property type="entry name" value="CBS"/>
    <property type="match status" value="2"/>
</dbReference>
<evidence type="ECO:0000256" key="2">
    <source>
        <dbReference type="PROSITE-ProRule" id="PRU00703"/>
    </source>
</evidence>
<dbReference type="HOGENOM" id="CLU_040681_6_0_9"/>
<dbReference type="PATRIC" id="fig|1246626.3.peg.2745"/>
<evidence type="ECO:0000259" key="3">
    <source>
        <dbReference type="PROSITE" id="PS51371"/>
    </source>
</evidence>
<dbReference type="Pfam" id="PF00571">
    <property type="entry name" value="CBS"/>
    <property type="match status" value="2"/>
</dbReference>
<feature type="domain" description="CBS" evidence="3">
    <location>
        <begin position="78"/>
        <end position="135"/>
    </location>
</feature>
<dbReference type="Proteomes" id="UP000027142">
    <property type="component" value="Chromosome"/>
</dbReference>
<evidence type="ECO:0000259" key="4">
    <source>
        <dbReference type="PROSITE" id="PS51671"/>
    </source>
</evidence>
<organism evidence="5 6">
    <name type="scientific">Shouchella lehensis G1</name>
    <dbReference type="NCBI Taxonomy" id="1246626"/>
    <lineage>
        <taxon>Bacteria</taxon>
        <taxon>Bacillati</taxon>
        <taxon>Bacillota</taxon>
        <taxon>Bacilli</taxon>
        <taxon>Bacillales</taxon>
        <taxon>Bacillaceae</taxon>
        <taxon>Shouchella</taxon>
    </lineage>
</organism>
<dbReference type="SMART" id="SM00116">
    <property type="entry name" value="CBS"/>
    <property type="match status" value="2"/>
</dbReference>
<accession>A0A060M437</accession>
<dbReference type="EMBL" id="CP003923">
    <property type="protein sequence ID" value="AIC95318.1"/>
    <property type="molecule type" value="Genomic_DNA"/>
</dbReference>
<feature type="domain" description="ACT" evidence="4">
    <location>
        <begin position="139"/>
        <end position="212"/>
    </location>
</feature>
<dbReference type="CDD" id="cd04584">
    <property type="entry name" value="CBS_pair_AcuB_like"/>
    <property type="match status" value="1"/>
</dbReference>
<dbReference type="InterPro" id="IPR002912">
    <property type="entry name" value="ACT_dom"/>
</dbReference>
<dbReference type="SUPFAM" id="SSF55021">
    <property type="entry name" value="ACT-like"/>
    <property type="match status" value="1"/>
</dbReference>
<dbReference type="InterPro" id="IPR000644">
    <property type="entry name" value="CBS_dom"/>
</dbReference>